<keyword evidence="1" id="KW-0472">Membrane</keyword>
<proteinExistence type="predicted"/>
<dbReference type="Proteomes" id="UP001499843">
    <property type="component" value="Unassembled WGS sequence"/>
</dbReference>
<dbReference type="EMBL" id="BAAAQX010000012">
    <property type="protein sequence ID" value="GAA2209317.1"/>
    <property type="molecule type" value="Genomic_DNA"/>
</dbReference>
<evidence type="ECO:0000313" key="2">
    <source>
        <dbReference type="EMBL" id="GAA2209317.1"/>
    </source>
</evidence>
<name>A0ABN3CIS4_9ACTN</name>
<feature type="transmembrane region" description="Helical" evidence="1">
    <location>
        <begin position="32"/>
        <end position="54"/>
    </location>
</feature>
<comment type="caution">
    <text evidence="2">The sequence shown here is derived from an EMBL/GenBank/DDBJ whole genome shotgun (WGS) entry which is preliminary data.</text>
</comment>
<sequence>MIGYDVLLLMRSMVLSVAEPDAAGCVMEATIVRVIAVLVVVLGAVAVSLTGGAARQASRLVRVVEVLQDVHDR</sequence>
<reference evidence="2 3" key="1">
    <citation type="journal article" date="2019" name="Int. J. Syst. Evol. Microbiol.">
        <title>The Global Catalogue of Microorganisms (GCM) 10K type strain sequencing project: providing services to taxonomists for standard genome sequencing and annotation.</title>
        <authorList>
            <consortium name="The Broad Institute Genomics Platform"/>
            <consortium name="The Broad Institute Genome Sequencing Center for Infectious Disease"/>
            <person name="Wu L."/>
            <person name="Ma J."/>
        </authorList>
    </citation>
    <scope>NUCLEOTIDE SEQUENCE [LARGE SCALE GENOMIC DNA]</scope>
    <source>
        <strain evidence="2 3">JCM 16114</strain>
    </source>
</reference>
<keyword evidence="1" id="KW-0812">Transmembrane</keyword>
<organism evidence="2 3">
    <name type="scientific">Nonomuraea monospora</name>
    <dbReference type="NCBI Taxonomy" id="568818"/>
    <lineage>
        <taxon>Bacteria</taxon>
        <taxon>Bacillati</taxon>
        <taxon>Actinomycetota</taxon>
        <taxon>Actinomycetes</taxon>
        <taxon>Streptosporangiales</taxon>
        <taxon>Streptosporangiaceae</taxon>
        <taxon>Nonomuraea</taxon>
    </lineage>
</organism>
<evidence type="ECO:0000256" key="1">
    <source>
        <dbReference type="SAM" id="Phobius"/>
    </source>
</evidence>
<protein>
    <submittedName>
        <fullName evidence="2">Uncharacterized protein</fullName>
    </submittedName>
</protein>
<gene>
    <name evidence="2" type="ORF">GCM10009850_047750</name>
</gene>
<keyword evidence="3" id="KW-1185">Reference proteome</keyword>
<evidence type="ECO:0000313" key="3">
    <source>
        <dbReference type="Proteomes" id="UP001499843"/>
    </source>
</evidence>
<keyword evidence="1" id="KW-1133">Transmembrane helix</keyword>
<accession>A0ABN3CIS4</accession>